<dbReference type="Pfam" id="PF00441">
    <property type="entry name" value="Acyl-CoA_dh_1"/>
    <property type="match status" value="1"/>
</dbReference>
<dbReference type="EMBL" id="QRGP01000001">
    <property type="protein sequence ID" value="RDV06238.1"/>
    <property type="molecule type" value="Genomic_DNA"/>
</dbReference>
<dbReference type="InterPro" id="IPR009075">
    <property type="entry name" value="AcylCo_DH/oxidase_C"/>
</dbReference>
<dbReference type="Gene3D" id="1.20.140.10">
    <property type="entry name" value="Butyryl-CoA Dehydrogenase, subunit A, domain 3"/>
    <property type="match status" value="1"/>
</dbReference>
<dbReference type="GO" id="GO:0003995">
    <property type="term" value="F:acyl-CoA dehydrogenase activity"/>
    <property type="evidence" value="ECO:0007669"/>
    <property type="project" value="TreeGrafter"/>
</dbReference>
<sequence>MSEQRALLCDTAEAVFAEAATLGMAPVEEAGFGQLLLAEADGGFGGDWGDLFAVLRIAGANVPSMAIGEHIVGQWLGGEVTKPYGAFIRVAQAAGAMDAALAMSIDYVNTRQQFGKPLGKFQAVQQVLAVFAVEAAAVNVAGAAAAAALDRAAGDAETALFEIACAKLRTNKAIGQATAIAHQVHGAIGFTREYDLHKLTGPLLDWRSDHGNDAYWGNVLGTKVAKLGGAGLWADITAR</sequence>
<evidence type="ECO:0000313" key="5">
    <source>
        <dbReference type="EMBL" id="RDV06238.1"/>
    </source>
</evidence>
<dbReference type="RefSeq" id="WP_115547795.1">
    <property type="nucleotide sequence ID" value="NZ_QRGP01000001.1"/>
</dbReference>
<name>A0A371BFG3_9SPHN</name>
<protein>
    <recommendedName>
        <fullName evidence="4">Acyl-CoA dehydrogenase/oxidase C-terminal domain-containing protein</fullName>
    </recommendedName>
</protein>
<feature type="domain" description="Acyl-CoA dehydrogenase/oxidase C-terminal" evidence="4">
    <location>
        <begin position="89"/>
        <end position="199"/>
    </location>
</feature>
<dbReference type="InterPro" id="IPR036250">
    <property type="entry name" value="AcylCo_DH-like_C"/>
</dbReference>
<keyword evidence="6" id="KW-1185">Reference proteome</keyword>
<dbReference type="PANTHER" id="PTHR43884:SF20">
    <property type="entry name" value="ACYL-COA DEHYDROGENASE FADE28"/>
    <property type="match status" value="1"/>
</dbReference>
<comment type="caution">
    <text evidence="5">The sequence shown here is derived from an EMBL/GenBank/DDBJ whole genome shotgun (WGS) entry which is preliminary data.</text>
</comment>
<evidence type="ECO:0000313" key="6">
    <source>
        <dbReference type="Proteomes" id="UP000263833"/>
    </source>
</evidence>
<dbReference type="SUPFAM" id="SSF47203">
    <property type="entry name" value="Acyl-CoA dehydrogenase C-terminal domain-like"/>
    <property type="match status" value="1"/>
</dbReference>
<dbReference type="Proteomes" id="UP000263833">
    <property type="component" value="Unassembled WGS sequence"/>
</dbReference>
<keyword evidence="2" id="KW-0274">FAD</keyword>
<reference evidence="6" key="1">
    <citation type="submission" date="2018-08" db="EMBL/GenBank/DDBJ databases">
        <authorList>
            <person name="Kim S.-J."/>
            <person name="Jung G.-Y."/>
        </authorList>
    </citation>
    <scope>NUCLEOTIDE SEQUENCE [LARGE SCALE GENOMIC DNA]</scope>
    <source>
        <strain evidence="6">GY_G</strain>
    </source>
</reference>
<organism evidence="5 6">
    <name type="scientific">Sphingorhabdus pulchriflava</name>
    <dbReference type="NCBI Taxonomy" id="2292257"/>
    <lineage>
        <taxon>Bacteria</taxon>
        <taxon>Pseudomonadati</taxon>
        <taxon>Pseudomonadota</taxon>
        <taxon>Alphaproteobacteria</taxon>
        <taxon>Sphingomonadales</taxon>
        <taxon>Sphingomonadaceae</taxon>
        <taxon>Sphingorhabdus</taxon>
    </lineage>
</organism>
<gene>
    <name evidence="5" type="ORF">DXH95_02030</name>
</gene>
<proteinExistence type="predicted"/>
<dbReference type="PANTHER" id="PTHR43884">
    <property type="entry name" value="ACYL-COA DEHYDROGENASE"/>
    <property type="match status" value="1"/>
</dbReference>
<keyword evidence="3" id="KW-0560">Oxidoreductase</keyword>
<accession>A0A371BFG3</accession>
<evidence type="ECO:0000256" key="3">
    <source>
        <dbReference type="ARBA" id="ARBA00023002"/>
    </source>
</evidence>
<dbReference type="AlphaFoldDB" id="A0A371BFG3"/>
<dbReference type="OrthoDB" id="2450120at2"/>
<evidence type="ECO:0000256" key="2">
    <source>
        <dbReference type="ARBA" id="ARBA00022827"/>
    </source>
</evidence>
<keyword evidence="1" id="KW-0285">Flavoprotein</keyword>
<evidence type="ECO:0000259" key="4">
    <source>
        <dbReference type="Pfam" id="PF00441"/>
    </source>
</evidence>
<evidence type="ECO:0000256" key="1">
    <source>
        <dbReference type="ARBA" id="ARBA00022630"/>
    </source>
</evidence>